<sequence>MKQFVYILTDCNRKCLHVGLTDNLLKTTTFYKEHKQLFFDSTAKVSRLVYFEEFTCDEAALLRFNTLCIFTRSQKERLIRLLNKDWVDLSLKLGKEQIVMRDGIQFQLANQNYIR</sequence>
<dbReference type="InterPro" id="IPR035901">
    <property type="entry name" value="GIY-YIG_endonuc_sf"/>
</dbReference>
<evidence type="ECO:0000313" key="1">
    <source>
        <dbReference type="EMBL" id="SEL36262.1"/>
    </source>
</evidence>
<proteinExistence type="predicted"/>
<keyword evidence="1" id="KW-0378">Hydrolase</keyword>
<dbReference type="GO" id="GO:0004519">
    <property type="term" value="F:endonuclease activity"/>
    <property type="evidence" value="ECO:0007669"/>
    <property type="project" value="UniProtKB-KW"/>
</dbReference>
<gene>
    <name evidence="1" type="ORF">SAMN05661044_02272</name>
</gene>
<keyword evidence="1" id="KW-0540">Nuclease</keyword>
<dbReference type="EMBL" id="FOAF01000002">
    <property type="protein sequence ID" value="SEL36262.1"/>
    <property type="molecule type" value="Genomic_DNA"/>
</dbReference>
<dbReference type="OrthoDB" id="795217at2"/>
<dbReference type="AlphaFoldDB" id="A0A1H7PKE9"/>
<name>A0A1H7PKE9_OLID1</name>
<dbReference type="Proteomes" id="UP000199421">
    <property type="component" value="Unassembled WGS sequence"/>
</dbReference>
<reference evidence="2" key="1">
    <citation type="submission" date="2016-10" db="EMBL/GenBank/DDBJ databases">
        <authorList>
            <person name="Varghese N."/>
            <person name="Submissions S."/>
        </authorList>
    </citation>
    <scope>NUCLEOTIDE SEQUENCE [LARGE SCALE GENOMIC DNA]</scope>
    <source>
        <strain evidence="2">DSM 18733</strain>
    </source>
</reference>
<dbReference type="STRING" id="407022.SAMN05661044_02272"/>
<dbReference type="RefSeq" id="WP_093324080.1">
    <property type="nucleotide sequence ID" value="NZ_FOAF01000002.1"/>
</dbReference>
<dbReference type="Gene3D" id="3.40.1440.10">
    <property type="entry name" value="GIY-YIG endonuclease"/>
    <property type="match status" value="1"/>
</dbReference>
<protein>
    <submittedName>
        <fullName evidence="1">Putative endonuclease</fullName>
    </submittedName>
</protein>
<keyword evidence="1" id="KW-0255">Endonuclease</keyword>
<keyword evidence="2" id="KW-1185">Reference proteome</keyword>
<organism evidence="1 2">
    <name type="scientific">Olivibacter domesticus</name>
    <name type="common">Pseudosphingobacterium domesticum</name>
    <dbReference type="NCBI Taxonomy" id="407022"/>
    <lineage>
        <taxon>Bacteria</taxon>
        <taxon>Pseudomonadati</taxon>
        <taxon>Bacteroidota</taxon>
        <taxon>Sphingobacteriia</taxon>
        <taxon>Sphingobacteriales</taxon>
        <taxon>Sphingobacteriaceae</taxon>
        <taxon>Olivibacter</taxon>
    </lineage>
</organism>
<dbReference type="SUPFAM" id="SSF82771">
    <property type="entry name" value="GIY-YIG endonuclease"/>
    <property type="match status" value="1"/>
</dbReference>
<accession>A0A1H7PKE9</accession>
<evidence type="ECO:0000313" key="2">
    <source>
        <dbReference type="Proteomes" id="UP000199421"/>
    </source>
</evidence>